<dbReference type="InterPro" id="IPR036052">
    <property type="entry name" value="TrpB-like_PALP_sf"/>
</dbReference>
<evidence type="ECO:0000256" key="6">
    <source>
        <dbReference type="ARBA" id="ARBA00022605"/>
    </source>
</evidence>
<evidence type="ECO:0000256" key="7">
    <source>
        <dbReference type="ARBA" id="ARBA00022697"/>
    </source>
</evidence>
<evidence type="ECO:0000313" key="16">
    <source>
        <dbReference type="Proteomes" id="UP000235778"/>
    </source>
</evidence>
<comment type="catalytic activity">
    <reaction evidence="10">
        <text>O-phospho-L-homoserine + H2O = L-threonine + phosphate</text>
        <dbReference type="Rhea" id="RHEA:10840"/>
        <dbReference type="ChEBI" id="CHEBI:15377"/>
        <dbReference type="ChEBI" id="CHEBI:43474"/>
        <dbReference type="ChEBI" id="CHEBI:57590"/>
        <dbReference type="ChEBI" id="CHEBI:57926"/>
        <dbReference type="EC" id="4.2.3.1"/>
    </reaction>
</comment>
<keyword evidence="9" id="KW-0456">Lyase</keyword>
<dbReference type="Pfam" id="PF14821">
    <property type="entry name" value="Thr_synth_N"/>
    <property type="match status" value="1"/>
</dbReference>
<evidence type="ECO:0000256" key="10">
    <source>
        <dbReference type="ARBA" id="ARBA00049144"/>
    </source>
</evidence>
<evidence type="ECO:0000256" key="4">
    <source>
        <dbReference type="ARBA" id="ARBA00013028"/>
    </source>
</evidence>
<feature type="domain" description="Tryptophan synthase beta chain-like PALP" evidence="13">
    <location>
        <begin position="87"/>
        <end position="365"/>
    </location>
</feature>
<dbReference type="InterPro" id="IPR029144">
    <property type="entry name" value="Thr_synth_N"/>
</dbReference>
<comment type="pathway">
    <text evidence="2">Amino-acid biosynthesis; L-threonine biosynthesis; L-threonine from L-aspartate: step 5/5.</text>
</comment>
<dbReference type="PANTHER" id="PTHR42690:SF1">
    <property type="entry name" value="THREONINE SYNTHASE-LIKE 2"/>
    <property type="match status" value="1"/>
</dbReference>
<dbReference type="InterPro" id="IPR000634">
    <property type="entry name" value="Ser/Thr_deHydtase_PyrdxlP-BS"/>
</dbReference>
<dbReference type="InterPro" id="IPR051166">
    <property type="entry name" value="Threonine_Synthase"/>
</dbReference>
<keyword evidence="8 12" id="KW-0663">Pyridoxal phosphate</keyword>
<dbReference type="EC" id="4.2.3.1" evidence="4 11"/>
<dbReference type="UniPathway" id="UPA00050">
    <property type="reaction ID" value="UER00065"/>
</dbReference>
<evidence type="ECO:0000256" key="8">
    <source>
        <dbReference type="ARBA" id="ARBA00022898"/>
    </source>
</evidence>
<protein>
    <recommendedName>
        <fullName evidence="5 11">Threonine synthase</fullName>
        <ecNumber evidence="4 11">4.2.3.1</ecNumber>
    </recommendedName>
</protein>
<evidence type="ECO:0000256" key="11">
    <source>
        <dbReference type="NCBIfam" id="TIGR00260"/>
    </source>
</evidence>
<evidence type="ECO:0000259" key="13">
    <source>
        <dbReference type="Pfam" id="PF00291"/>
    </source>
</evidence>
<dbReference type="Pfam" id="PF00291">
    <property type="entry name" value="PALP"/>
    <property type="match status" value="1"/>
</dbReference>
<proteinExistence type="inferred from homology"/>
<dbReference type="GO" id="GO:0009088">
    <property type="term" value="P:threonine biosynthetic process"/>
    <property type="evidence" value="ECO:0007669"/>
    <property type="project" value="UniProtKB-UniRule"/>
</dbReference>
<accession>A0A2N7C5S7</accession>
<sequence>MKLYNIKENDEQVSFGQAVRQGLGRNQGLFFPSELPKFDDIDALLAEDFVPRSSKILSALIGDELPKEQIDQLVDAAFQFPAPLNQVKDGVYALELFHGPTLAFKDFGGRFMAQSLAAVSDGGQITILTATSGDTGAAVAHAFYGMENINVVILYPKGKISPLQEKLFCTLGKNIHTVAIDGDFDACQALVKDAFDDAELRKEIGLNSANSINISRLMAQICYYFEAASQLTKEQRENLVISVPSGNFGNLTAGLLAKALGLPVKRFIAATNENDTVPRYLETGQWDPKPTVATTSNAMDVSQPNNWPRIEELCQLKGWGLDTLGKGKVSDEQSAESVRDLKAQGYLCEPHGAIAYRLLEEQLQENETGLFLCTAHPAKFKEVVDDILGTDIELPGPLAKHAVMELLSEDLDNDFEALKVVLRRVQPA</sequence>
<keyword evidence="7" id="KW-0791">Threonine biosynthesis</keyword>
<keyword evidence="6" id="KW-0028">Amino-acid biosynthesis</keyword>
<name>A0A2N7C5S7_9VIBR</name>
<dbReference type="EMBL" id="MCSI01000047">
    <property type="protein sequence ID" value="PME70881.1"/>
    <property type="molecule type" value="Genomic_DNA"/>
</dbReference>
<evidence type="ECO:0000259" key="14">
    <source>
        <dbReference type="Pfam" id="PF14821"/>
    </source>
</evidence>
<dbReference type="Gene3D" id="3.90.1380.10">
    <property type="entry name" value="Threonine synthase, N-terminal domain"/>
    <property type="match status" value="1"/>
</dbReference>
<dbReference type="InterPro" id="IPR004450">
    <property type="entry name" value="Thr_synthase-like"/>
</dbReference>
<feature type="modified residue" description="N6-(pyridoxal phosphate)lysine" evidence="12">
    <location>
        <position position="105"/>
    </location>
</feature>
<gene>
    <name evidence="15" type="ORF">BCV30_04620</name>
</gene>
<dbReference type="AlphaFoldDB" id="A0A2N7C5S7"/>
<evidence type="ECO:0000256" key="3">
    <source>
        <dbReference type="ARBA" id="ARBA00005517"/>
    </source>
</evidence>
<comment type="caution">
    <text evidence="15">The sequence shown here is derived from an EMBL/GenBank/DDBJ whole genome shotgun (WGS) entry which is preliminary data.</text>
</comment>
<dbReference type="SUPFAM" id="SSF53686">
    <property type="entry name" value="Tryptophan synthase beta subunit-like PLP-dependent enzymes"/>
    <property type="match status" value="1"/>
</dbReference>
<evidence type="ECO:0000256" key="5">
    <source>
        <dbReference type="ARBA" id="ARBA00018679"/>
    </source>
</evidence>
<dbReference type="RefSeq" id="WP_102269555.1">
    <property type="nucleotide sequence ID" value="NZ_MCSH01000182.1"/>
</dbReference>
<comment type="cofactor">
    <cofactor evidence="1 12">
        <name>pyridoxal 5'-phosphate</name>
        <dbReference type="ChEBI" id="CHEBI:597326"/>
    </cofactor>
</comment>
<comment type="similarity">
    <text evidence="3">Belongs to the threonine synthase family.</text>
</comment>
<dbReference type="GO" id="GO:0030170">
    <property type="term" value="F:pyridoxal phosphate binding"/>
    <property type="evidence" value="ECO:0007669"/>
    <property type="project" value="InterPro"/>
</dbReference>
<evidence type="ECO:0000256" key="1">
    <source>
        <dbReference type="ARBA" id="ARBA00001933"/>
    </source>
</evidence>
<dbReference type="InterPro" id="IPR001926">
    <property type="entry name" value="TrpB-like_PALP"/>
</dbReference>
<evidence type="ECO:0000256" key="9">
    <source>
        <dbReference type="ARBA" id="ARBA00023239"/>
    </source>
</evidence>
<dbReference type="NCBIfam" id="TIGR00260">
    <property type="entry name" value="thrC"/>
    <property type="match status" value="1"/>
</dbReference>
<organism evidence="15 16">
    <name type="scientific">Vibrio lentus</name>
    <dbReference type="NCBI Taxonomy" id="136468"/>
    <lineage>
        <taxon>Bacteria</taxon>
        <taxon>Pseudomonadati</taxon>
        <taxon>Pseudomonadota</taxon>
        <taxon>Gammaproteobacteria</taxon>
        <taxon>Vibrionales</taxon>
        <taxon>Vibrionaceae</taxon>
        <taxon>Vibrio</taxon>
    </lineage>
</organism>
<dbReference type="Gene3D" id="3.40.50.1100">
    <property type="match status" value="2"/>
</dbReference>
<dbReference type="FunFam" id="3.40.50.1100:FF:000026">
    <property type="entry name" value="Threonine synthase"/>
    <property type="match status" value="1"/>
</dbReference>
<dbReference type="GO" id="GO:0004795">
    <property type="term" value="F:threonine synthase activity"/>
    <property type="evidence" value="ECO:0007669"/>
    <property type="project" value="UniProtKB-UniRule"/>
</dbReference>
<evidence type="ECO:0000256" key="2">
    <source>
        <dbReference type="ARBA" id="ARBA00004979"/>
    </source>
</evidence>
<dbReference type="InterPro" id="IPR037158">
    <property type="entry name" value="Thr_synth_N_sf"/>
</dbReference>
<evidence type="ECO:0000256" key="12">
    <source>
        <dbReference type="PIRSR" id="PIRSR604450-51"/>
    </source>
</evidence>
<evidence type="ECO:0000313" key="15">
    <source>
        <dbReference type="EMBL" id="PME70881.1"/>
    </source>
</evidence>
<dbReference type="PANTHER" id="PTHR42690">
    <property type="entry name" value="THREONINE SYNTHASE FAMILY MEMBER"/>
    <property type="match status" value="1"/>
</dbReference>
<dbReference type="Proteomes" id="UP000235778">
    <property type="component" value="Unassembled WGS sequence"/>
</dbReference>
<reference evidence="16" key="1">
    <citation type="submission" date="2016-07" db="EMBL/GenBank/DDBJ databases">
        <title>Nontailed viruses are major unrecognized killers of bacteria in the ocean.</title>
        <authorList>
            <person name="Kauffman K."/>
            <person name="Hussain F."/>
            <person name="Yang J."/>
            <person name="Arevalo P."/>
            <person name="Brown J."/>
            <person name="Cutler M."/>
            <person name="Kelly L."/>
            <person name="Polz M.F."/>
        </authorList>
    </citation>
    <scope>NUCLEOTIDE SEQUENCE [LARGE SCALE GENOMIC DNA]</scope>
    <source>
        <strain evidence="16">10N.286.55.C1</strain>
    </source>
</reference>
<dbReference type="PROSITE" id="PS00165">
    <property type="entry name" value="DEHYDRATASE_SER_THR"/>
    <property type="match status" value="1"/>
</dbReference>
<feature type="domain" description="Threonine synthase N-terminal" evidence="14">
    <location>
        <begin position="8"/>
        <end position="78"/>
    </location>
</feature>